<dbReference type="AlphaFoldDB" id="A0A7J8W7G2"/>
<dbReference type="Proteomes" id="UP000593573">
    <property type="component" value="Unassembled WGS sequence"/>
</dbReference>
<reference evidence="1 2" key="1">
    <citation type="journal article" date="2019" name="Genome Biol. Evol.">
        <title>Insights into the evolution of the New World diploid cottons (Gossypium, subgenus Houzingenia) based on genome sequencing.</title>
        <authorList>
            <person name="Grover C.E."/>
            <person name="Arick M.A. 2nd"/>
            <person name="Thrash A."/>
            <person name="Conover J.L."/>
            <person name="Sanders W.S."/>
            <person name="Peterson D.G."/>
            <person name="Frelichowski J.E."/>
            <person name="Scheffler J.A."/>
            <person name="Scheffler B.E."/>
            <person name="Wendel J.F."/>
        </authorList>
    </citation>
    <scope>NUCLEOTIDE SEQUENCE [LARGE SCALE GENOMIC DNA]</scope>
    <source>
        <strain evidence="1">57</strain>
        <tissue evidence="1">Leaf</tissue>
    </source>
</reference>
<feature type="non-terminal residue" evidence="1">
    <location>
        <position position="17"/>
    </location>
</feature>
<comment type="caution">
    <text evidence="1">The sequence shown here is derived from an EMBL/GenBank/DDBJ whole genome shotgun (WGS) entry which is preliminary data.</text>
</comment>
<sequence length="17" mass="1924">MGCHLPIPMQLSAFQHN</sequence>
<gene>
    <name evidence="1" type="ORF">Goklo_025092</name>
</gene>
<keyword evidence="2" id="KW-1185">Reference proteome</keyword>
<dbReference type="EMBL" id="JABFAB010238929">
    <property type="protein sequence ID" value="MBA0670981.1"/>
    <property type="molecule type" value="Genomic_DNA"/>
</dbReference>
<evidence type="ECO:0000313" key="2">
    <source>
        <dbReference type="Proteomes" id="UP000593573"/>
    </source>
</evidence>
<organism evidence="1 2">
    <name type="scientific">Gossypium klotzschianum</name>
    <dbReference type="NCBI Taxonomy" id="34286"/>
    <lineage>
        <taxon>Eukaryota</taxon>
        <taxon>Viridiplantae</taxon>
        <taxon>Streptophyta</taxon>
        <taxon>Embryophyta</taxon>
        <taxon>Tracheophyta</taxon>
        <taxon>Spermatophyta</taxon>
        <taxon>Magnoliopsida</taxon>
        <taxon>eudicotyledons</taxon>
        <taxon>Gunneridae</taxon>
        <taxon>Pentapetalae</taxon>
        <taxon>rosids</taxon>
        <taxon>malvids</taxon>
        <taxon>Malvales</taxon>
        <taxon>Malvaceae</taxon>
        <taxon>Malvoideae</taxon>
        <taxon>Gossypium</taxon>
    </lineage>
</organism>
<proteinExistence type="predicted"/>
<accession>A0A7J8W7G2</accession>
<protein>
    <submittedName>
        <fullName evidence="1">Uncharacterized protein</fullName>
    </submittedName>
</protein>
<evidence type="ECO:0000313" key="1">
    <source>
        <dbReference type="EMBL" id="MBA0670981.1"/>
    </source>
</evidence>
<name>A0A7J8W7G2_9ROSI</name>